<keyword evidence="3" id="KW-1185">Reference proteome</keyword>
<feature type="transmembrane region" description="Helical" evidence="1">
    <location>
        <begin position="54"/>
        <end position="73"/>
    </location>
</feature>
<organism evidence="2 3">
    <name type="scientific">Kitasatospora acidiphila</name>
    <dbReference type="NCBI Taxonomy" id="2567942"/>
    <lineage>
        <taxon>Bacteria</taxon>
        <taxon>Bacillati</taxon>
        <taxon>Actinomycetota</taxon>
        <taxon>Actinomycetes</taxon>
        <taxon>Kitasatosporales</taxon>
        <taxon>Streptomycetaceae</taxon>
        <taxon>Kitasatospora</taxon>
    </lineage>
</organism>
<accession>A0A540VXM6</accession>
<evidence type="ECO:0000256" key="1">
    <source>
        <dbReference type="SAM" id="Phobius"/>
    </source>
</evidence>
<keyword evidence="1" id="KW-1133">Transmembrane helix</keyword>
<evidence type="ECO:0000313" key="3">
    <source>
        <dbReference type="Proteomes" id="UP000319103"/>
    </source>
</evidence>
<reference evidence="2 3" key="1">
    <citation type="submission" date="2019-06" db="EMBL/GenBank/DDBJ databases">
        <title>Description of Kitasatospora acidophila sp. nov. isolated from pine grove soil, and reclassification of Streptomyces novaecaesareae to Kitasatospora novaeceasareae comb. nov.</title>
        <authorList>
            <person name="Kim M.J."/>
        </authorList>
    </citation>
    <scope>NUCLEOTIDE SEQUENCE [LARGE SCALE GENOMIC DNA]</scope>
    <source>
        <strain evidence="2 3">MMS16-CNU292</strain>
    </source>
</reference>
<dbReference type="RefSeq" id="WP_141632242.1">
    <property type="nucleotide sequence ID" value="NZ_VIGB01000003.1"/>
</dbReference>
<name>A0A540VXM6_9ACTN</name>
<feature type="transmembrane region" description="Helical" evidence="1">
    <location>
        <begin position="12"/>
        <end position="33"/>
    </location>
</feature>
<keyword evidence="1" id="KW-0812">Transmembrane</keyword>
<dbReference type="AlphaFoldDB" id="A0A540VXM6"/>
<sequence length="124" mass="13710">MQDKTYNWWEIAPYAFTLSTVSECLALLSIGLVRGWGEVVPGWVPVIGGRRVPLAAAIVPATLGGLVLTGVLVEWSLGILGVIPGLHYTDGWWRVLAVCCRSLLVQWGRLLLAVTYAYWARRCR</sequence>
<dbReference type="OrthoDB" id="2717873at2"/>
<proteinExistence type="predicted"/>
<comment type="caution">
    <text evidence="2">The sequence shown here is derived from an EMBL/GenBank/DDBJ whole genome shotgun (WGS) entry which is preliminary data.</text>
</comment>
<feature type="transmembrane region" description="Helical" evidence="1">
    <location>
        <begin position="93"/>
        <end position="119"/>
    </location>
</feature>
<keyword evidence="1" id="KW-0472">Membrane</keyword>
<evidence type="ECO:0000313" key="2">
    <source>
        <dbReference type="EMBL" id="TQF01512.1"/>
    </source>
</evidence>
<gene>
    <name evidence="2" type="ORF">E6W39_03705</name>
</gene>
<protein>
    <submittedName>
        <fullName evidence="2">Uncharacterized protein</fullName>
    </submittedName>
</protein>
<dbReference type="EMBL" id="VIGB01000003">
    <property type="protein sequence ID" value="TQF01512.1"/>
    <property type="molecule type" value="Genomic_DNA"/>
</dbReference>
<dbReference type="Proteomes" id="UP000319103">
    <property type="component" value="Unassembled WGS sequence"/>
</dbReference>